<dbReference type="SUPFAM" id="SSF47240">
    <property type="entry name" value="Ferritin-like"/>
    <property type="match status" value="1"/>
</dbReference>
<dbReference type="EMBL" id="JBEUKS010000027">
    <property type="protein sequence ID" value="MFC1444353.1"/>
    <property type="molecule type" value="Genomic_DNA"/>
</dbReference>
<reference evidence="3 4" key="1">
    <citation type="submission" date="2024-06" db="EMBL/GenBank/DDBJ databases">
        <authorList>
            <person name="Lee S.D."/>
        </authorList>
    </citation>
    <scope>NUCLEOTIDE SEQUENCE [LARGE SCALE GENOMIC DNA]</scope>
    <source>
        <strain evidence="3 4">N1-10</strain>
    </source>
</reference>
<feature type="compositionally biased region" description="Low complexity" evidence="1">
    <location>
        <begin position="101"/>
        <end position="126"/>
    </location>
</feature>
<dbReference type="PROSITE" id="PS51318">
    <property type="entry name" value="TAT"/>
    <property type="match status" value="1"/>
</dbReference>
<feature type="region of interest" description="Disordered" evidence="1">
    <location>
        <begin position="97"/>
        <end position="126"/>
    </location>
</feature>
<dbReference type="InterPro" id="IPR029447">
    <property type="entry name" value="DUF4439"/>
</dbReference>
<organism evidence="3 4">
    <name type="scientific">Streptacidiphilus jeojiensis</name>
    <dbReference type="NCBI Taxonomy" id="3229225"/>
    <lineage>
        <taxon>Bacteria</taxon>
        <taxon>Bacillati</taxon>
        <taxon>Actinomycetota</taxon>
        <taxon>Actinomycetes</taxon>
        <taxon>Kitasatosporales</taxon>
        <taxon>Streptomycetaceae</taxon>
        <taxon>Streptacidiphilus</taxon>
    </lineage>
</organism>
<protein>
    <submittedName>
        <fullName evidence="3">Ferritin-like domain-containing protein</fullName>
    </submittedName>
</protein>
<proteinExistence type="predicted"/>
<keyword evidence="4" id="KW-1185">Reference proteome</keyword>
<gene>
    <name evidence="3" type="ORF">ABUW04_39605</name>
</gene>
<dbReference type="Gene3D" id="1.20.1260.10">
    <property type="match status" value="1"/>
</dbReference>
<dbReference type="InterPro" id="IPR009078">
    <property type="entry name" value="Ferritin-like_SF"/>
</dbReference>
<evidence type="ECO:0000313" key="3">
    <source>
        <dbReference type="EMBL" id="MFC1444353.1"/>
    </source>
</evidence>
<dbReference type="Pfam" id="PF14530">
    <property type="entry name" value="DUF4439"/>
    <property type="match status" value="1"/>
</dbReference>
<evidence type="ECO:0000313" key="4">
    <source>
        <dbReference type="Proteomes" id="UP001592581"/>
    </source>
</evidence>
<comment type="caution">
    <text evidence="3">The sequence shown here is derived from an EMBL/GenBank/DDBJ whole genome shotgun (WGS) entry which is preliminary data.</text>
</comment>
<evidence type="ECO:0000259" key="2">
    <source>
        <dbReference type="Pfam" id="PF14530"/>
    </source>
</evidence>
<dbReference type="InterPro" id="IPR012347">
    <property type="entry name" value="Ferritin-like"/>
</dbReference>
<feature type="domain" description="DUF4439" evidence="2">
    <location>
        <begin position="197"/>
        <end position="326"/>
    </location>
</feature>
<accession>A0ABV6Y1I0</accession>
<sequence>MTTSAPGIRRRSLLSAGIGTGIAGLLVACGSVSAQTSADGRTVRTVEAPDPDVPVRARALAATRALAARYDAAIAAFPAAAGQLRPLRQQLTAQESAFGGTAAPASASPSTSASATPPSTPATSRSAAVAALDAAERATAQARLKDLATASPALARQLASAAADGAQHSMLLRGSVPAGPAAAPVTRGALPAAALAALQAALAAEDAAVYAYGVIGAQLGGDRRTHATSSYQAHRDRRDALQQRIGATGATPAAAAPAYRLPSPVTDAASAVRLAGSVEDRICAVYANAVQATSGPLRLTMAAALRQAALDTLAWRGTGSAFPGLSHG</sequence>
<dbReference type="InterPro" id="IPR006311">
    <property type="entry name" value="TAT_signal"/>
</dbReference>
<name>A0ABV6Y1I0_9ACTN</name>
<evidence type="ECO:0000256" key="1">
    <source>
        <dbReference type="SAM" id="MobiDB-lite"/>
    </source>
</evidence>
<dbReference type="RefSeq" id="WP_380569167.1">
    <property type="nucleotide sequence ID" value="NZ_JBEUKS010000027.1"/>
</dbReference>
<dbReference type="Proteomes" id="UP001592581">
    <property type="component" value="Unassembled WGS sequence"/>
</dbReference>